<evidence type="ECO:0000313" key="5">
    <source>
        <dbReference type="Proteomes" id="UP000323917"/>
    </source>
</evidence>
<dbReference type="InterPro" id="IPR019734">
    <property type="entry name" value="TPR_rpt"/>
</dbReference>
<accession>A0A5B9QIQ1</accession>
<evidence type="ECO:0000313" key="4">
    <source>
        <dbReference type="EMBL" id="QEG37440.1"/>
    </source>
</evidence>
<keyword evidence="2 3" id="KW-0802">TPR repeat</keyword>
<dbReference type="PROSITE" id="PS50293">
    <property type="entry name" value="TPR_REGION"/>
    <property type="match status" value="1"/>
</dbReference>
<evidence type="ECO:0000256" key="1">
    <source>
        <dbReference type="ARBA" id="ARBA00022737"/>
    </source>
</evidence>
<dbReference type="InterPro" id="IPR017850">
    <property type="entry name" value="Alkaline_phosphatase_core_sf"/>
</dbReference>
<organism evidence="4 5">
    <name type="scientific">Bythopirellula goksoeyrii</name>
    <dbReference type="NCBI Taxonomy" id="1400387"/>
    <lineage>
        <taxon>Bacteria</taxon>
        <taxon>Pseudomonadati</taxon>
        <taxon>Planctomycetota</taxon>
        <taxon>Planctomycetia</taxon>
        <taxon>Pirellulales</taxon>
        <taxon>Lacipirellulaceae</taxon>
        <taxon>Bythopirellula</taxon>
    </lineage>
</organism>
<feature type="repeat" description="TPR" evidence="3">
    <location>
        <begin position="532"/>
        <end position="565"/>
    </location>
</feature>
<dbReference type="PANTHER" id="PTHR45586:SF1">
    <property type="entry name" value="LIPOPOLYSACCHARIDE ASSEMBLY PROTEIN B"/>
    <property type="match status" value="1"/>
</dbReference>
<dbReference type="Pfam" id="PF01663">
    <property type="entry name" value="Phosphodiest"/>
    <property type="match status" value="1"/>
</dbReference>
<reference evidence="4 5" key="1">
    <citation type="submission" date="2019-08" db="EMBL/GenBank/DDBJ databases">
        <title>Deep-cultivation of Planctomycetes and their phenomic and genomic characterization uncovers novel biology.</title>
        <authorList>
            <person name="Wiegand S."/>
            <person name="Jogler M."/>
            <person name="Boedeker C."/>
            <person name="Pinto D."/>
            <person name="Vollmers J."/>
            <person name="Rivas-Marin E."/>
            <person name="Kohn T."/>
            <person name="Peeters S.H."/>
            <person name="Heuer A."/>
            <person name="Rast P."/>
            <person name="Oberbeckmann S."/>
            <person name="Bunk B."/>
            <person name="Jeske O."/>
            <person name="Meyerdierks A."/>
            <person name="Storesund J.E."/>
            <person name="Kallscheuer N."/>
            <person name="Luecker S."/>
            <person name="Lage O.M."/>
            <person name="Pohl T."/>
            <person name="Merkel B.J."/>
            <person name="Hornburger P."/>
            <person name="Mueller R.-W."/>
            <person name="Bruemmer F."/>
            <person name="Labrenz M."/>
            <person name="Spormann A.M."/>
            <person name="Op den Camp H."/>
            <person name="Overmann J."/>
            <person name="Amann R."/>
            <person name="Jetten M.S.M."/>
            <person name="Mascher T."/>
            <person name="Medema M.H."/>
            <person name="Devos D.P."/>
            <person name="Kaster A.-K."/>
            <person name="Ovreas L."/>
            <person name="Rohde M."/>
            <person name="Galperin M.Y."/>
            <person name="Jogler C."/>
        </authorList>
    </citation>
    <scope>NUCLEOTIDE SEQUENCE [LARGE SCALE GENOMIC DNA]</scope>
    <source>
        <strain evidence="4 5">Pr1d</strain>
    </source>
</reference>
<dbReference type="PROSITE" id="PS50005">
    <property type="entry name" value="TPR"/>
    <property type="match status" value="2"/>
</dbReference>
<dbReference type="Gene3D" id="1.25.40.10">
    <property type="entry name" value="Tetratricopeptide repeat domain"/>
    <property type="match status" value="1"/>
</dbReference>
<dbReference type="AlphaFoldDB" id="A0A5B9QIQ1"/>
<dbReference type="OrthoDB" id="228738at2"/>
<dbReference type="PANTHER" id="PTHR45586">
    <property type="entry name" value="TPR REPEAT-CONTAINING PROTEIN PA4667"/>
    <property type="match status" value="1"/>
</dbReference>
<evidence type="ECO:0000256" key="3">
    <source>
        <dbReference type="PROSITE-ProRule" id="PRU00339"/>
    </source>
</evidence>
<dbReference type="Pfam" id="PF13432">
    <property type="entry name" value="TPR_16"/>
    <property type="match status" value="1"/>
</dbReference>
<dbReference type="RefSeq" id="WP_148075683.1">
    <property type="nucleotide sequence ID" value="NZ_CP042913.1"/>
</dbReference>
<sequence length="665" mass="72796">MKIKRSHPPHGPKRVLLIGWDAADWQMIDPLIEKGYMPTLAKLMSEGAWGNLATLRPILSPILWNTVATGKRADQHGVLGFTEPDADATGVRPTSSTSRKCKALWNILSQCGLRSNVVGWYASHPAEPINGVIVSNQFENSHLEKGLDAPLPTGAVHPPELADELASFRVHPREIDASALLPFVPKAAEVARQESNRLGKLQHLISQSATIHAVATHLMANTDWDFTAIYYEGIDRCGHEFMHCHPPKMEQVSDEEYEAYKGCMESIYRFHDMLLETLLKLAGDDTAVVLMSDHGYYNDHLRPDPGEGKAGPVEWHRPFGIIAAHGPGIRAGSRAYGASLLEIAPTVLQLLGLPAAYDMPGRVMAEILEECSTLPRIESWEDIEGKCGMHPPETRVDPAEAQAMLQQLADLGYIEAEGENAEISVAKTIAGNQISLVQAMMDAQLYAGAIEILEQLDDETRDLVASKLLLASCLLGVGDRKRARSVLLEIEAQQPEAPRMHMMLGTLEFADGNTEAALDHFQEVVKSEPRQPGLYNKLGEVFLSVKRYDQAFEAFEKALQIDGENPIALAGMARTKLEVSEPEAALDFGLSAAELVHHFPRVHLVIGEARISLGDHHGAIEALECCVRQAPRLAAAHQALAKAYRSLGQTDKAHEAELRAKGVLA</sequence>
<dbReference type="InterPro" id="IPR051012">
    <property type="entry name" value="CellSynth/LPSAsmb/PSIAsmb"/>
</dbReference>
<protein>
    <submittedName>
        <fullName evidence="4">Tetratricopeptide repeat protein</fullName>
    </submittedName>
</protein>
<proteinExistence type="predicted"/>
<dbReference type="Proteomes" id="UP000323917">
    <property type="component" value="Chromosome"/>
</dbReference>
<dbReference type="SMART" id="SM00028">
    <property type="entry name" value="TPR"/>
    <property type="match status" value="4"/>
</dbReference>
<dbReference type="Gene3D" id="3.40.720.10">
    <property type="entry name" value="Alkaline Phosphatase, subunit A"/>
    <property type="match status" value="1"/>
</dbReference>
<dbReference type="InterPro" id="IPR011990">
    <property type="entry name" value="TPR-like_helical_dom_sf"/>
</dbReference>
<dbReference type="SUPFAM" id="SSF53649">
    <property type="entry name" value="Alkaline phosphatase-like"/>
    <property type="match status" value="1"/>
</dbReference>
<dbReference type="EMBL" id="CP042913">
    <property type="protein sequence ID" value="QEG37440.1"/>
    <property type="molecule type" value="Genomic_DNA"/>
</dbReference>
<feature type="repeat" description="TPR" evidence="3">
    <location>
        <begin position="498"/>
        <end position="531"/>
    </location>
</feature>
<gene>
    <name evidence="4" type="ORF">Pr1d_47860</name>
</gene>
<dbReference type="SUPFAM" id="SSF48452">
    <property type="entry name" value="TPR-like"/>
    <property type="match status" value="2"/>
</dbReference>
<keyword evidence="1" id="KW-0677">Repeat</keyword>
<dbReference type="KEGG" id="bgok:Pr1d_47860"/>
<evidence type="ECO:0000256" key="2">
    <source>
        <dbReference type="ARBA" id="ARBA00022803"/>
    </source>
</evidence>
<name>A0A5B9QIQ1_9BACT</name>
<dbReference type="InterPro" id="IPR002591">
    <property type="entry name" value="Phosphodiest/P_Trfase"/>
</dbReference>
<keyword evidence="5" id="KW-1185">Reference proteome</keyword>